<dbReference type="EMBL" id="CP019699">
    <property type="protein sequence ID" value="AQS55348.1"/>
    <property type="molecule type" value="Genomic_DNA"/>
</dbReference>
<reference evidence="4 5" key="1">
    <citation type="journal article" date="2015" name="Int. J. Syst. Evol. Microbiol.">
        <title>Novibacillus thermophilus gen. nov., sp. nov., a Gram-staining-negative and moderately thermophilic member of the family Thermoactinomycetaceae.</title>
        <authorList>
            <person name="Yang G."/>
            <person name="Chen J."/>
            <person name="Zhou S."/>
        </authorList>
    </citation>
    <scope>NUCLEOTIDE SEQUENCE [LARGE SCALE GENOMIC DNA]</scope>
    <source>
        <strain evidence="4 5">SG-1</strain>
    </source>
</reference>
<dbReference type="RefSeq" id="WP_077719167.1">
    <property type="nucleotide sequence ID" value="NZ_CP019699.1"/>
</dbReference>
<dbReference type="CDD" id="cd03673">
    <property type="entry name" value="NUDIX_Ap6A_hydrolase"/>
    <property type="match status" value="1"/>
</dbReference>
<dbReference type="PANTHER" id="PTHR21340:SF0">
    <property type="entry name" value="BIS(5'-NUCLEOSYL)-TETRAPHOSPHATASE [ASYMMETRICAL]"/>
    <property type="match status" value="1"/>
</dbReference>
<sequence>MKEISAGGVVYRKEGDRLELLMIEDRYGKWTLPKGKQEAGEEVEETALREIREETGLRGRIVRPLMTVNYQYDDPEGEQSTKTCITFLCSAPQEMPPLNLKKSAGWSGWRRKKCENGSSNTGTLTMTRCWSVRYNWWNTSERSCGDDGTVFSLHHRSYAVKTGRHFGSD</sequence>
<dbReference type="Pfam" id="PF00293">
    <property type="entry name" value="NUDIX"/>
    <property type="match status" value="1"/>
</dbReference>
<dbReference type="InterPro" id="IPR000086">
    <property type="entry name" value="NUDIX_hydrolase_dom"/>
</dbReference>
<dbReference type="PRINTS" id="PR00502">
    <property type="entry name" value="NUDIXFAMILY"/>
</dbReference>
<dbReference type="SUPFAM" id="SSF55811">
    <property type="entry name" value="Nudix"/>
    <property type="match status" value="1"/>
</dbReference>
<dbReference type="PROSITE" id="PS51462">
    <property type="entry name" value="NUDIX"/>
    <property type="match status" value="1"/>
</dbReference>
<evidence type="ECO:0000313" key="4">
    <source>
        <dbReference type="EMBL" id="AQS55348.1"/>
    </source>
</evidence>
<evidence type="ECO:0000313" key="5">
    <source>
        <dbReference type="Proteomes" id="UP000188603"/>
    </source>
</evidence>
<dbReference type="InterPro" id="IPR051325">
    <property type="entry name" value="Nudix_hydrolase_domain"/>
</dbReference>
<dbReference type="AlphaFoldDB" id="A0A1U9K5P3"/>
<organism evidence="4 5">
    <name type="scientific">Novibacillus thermophilus</name>
    <dbReference type="NCBI Taxonomy" id="1471761"/>
    <lineage>
        <taxon>Bacteria</taxon>
        <taxon>Bacillati</taxon>
        <taxon>Bacillota</taxon>
        <taxon>Bacilli</taxon>
        <taxon>Bacillales</taxon>
        <taxon>Thermoactinomycetaceae</taxon>
        <taxon>Novibacillus</taxon>
    </lineage>
</organism>
<dbReference type="OrthoDB" id="9816289at2"/>
<dbReference type="GO" id="GO:0006167">
    <property type="term" value="P:AMP biosynthetic process"/>
    <property type="evidence" value="ECO:0007669"/>
    <property type="project" value="TreeGrafter"/>
</dbReference>
<evidence type="ECO:0000259" key="3">
    <source>
        <dbReference type="PROSITE" id="PS51462"/>
    </source>
</evidence>
<dbReference type="KEGG" id="ntr:B0W44_05680"/>
<dbReference type="STRING" id="1471761.B0W44_05680"/>
<keyword evidence="5" id="KW-1185">Reference proteome</keyword>
<keyword evidence="1 2" id="KW-0378">Hydrolase</keyword>
<dbReference type="InterPro" id="IPR020476">
    <property type="entry name" value="Nudix_hydrolase"/>
</dbReference>
<accession>A0A1U9K5P3</accession>
<dbReference type="InterPro" id="IPR015797">
    <property type="entry name" value="NUDIX_hydrolase-like_dom_sf"/>
</dbReference>
<evidence type="ECO:0000256" key="2">
    <source>
        <dbReference type="RuleBase" id="RU003476"/>
    </source>
</evidence>
<dbReference type="Proteomes" id="UP000188603">
    <property type="component" value="Chromosome"/>
</dbReference>
<dbReference type="GO" id="GO:0006754">
    <property type="term" value="P:ATP biosynthetic process"/>
    <property type="evidence" value="ECO:0007669"/>
    <property type="project" value="TreeGrafter"/>
</dbReference>
<dbReference type="GO" id="GO:0004081">
    <property type="term" value="F:bis(5'-nucleosyl)-tetraphosphatase (asymmetrical) activity"/>
    <property type="evidence" value="ECO:0007669"/>
    <property type="project" value="TreeGrafter"/>
</dbReference>
<comment type="similarity">
    <text evidence="2">Belongs to the Nudix hydrolase family.</text>
</comment>
<dbReference type="PANTHER" id="PTHR21340">
    <property type="entry name" value="DIADENOSINE 5,5-P1,P4-TETRAPHOSPHATE PYROPHOSPHOHYDROLASE MUTT"/>
    <property type="match status" value="1"/>
</dbReference>
<dbReference type="Gene3D" id="3.90.79.10">
    <property type="entry name" value="Nucleoside Triphosphate Pyrophosphohydrolase"/>
    <property type="match status" value="1"/>
</dbReference>
<evidence type="ECO:0000256" key="1">
    <source>
        <dbReference type="ARBA" id="ARBA00022801"/>
    </source>
</evidence>
<feature type="domain" description="Nudix hydrolase" evidence="3">
    <location>
        <begin position="1"/>
        <end position="140"/>
    </location>
</feature>
<name>A0A1U9K5P3_9BACL</name>
<gene>
    <name evidence="4" type="ORF">B0W44_05680</name>
</gene>
<dbReference type="InterPro" id="IPR020084">
    <property type="entry name" value="NUDIX_hydrolase_CS"/>
</dbReference>
<proteinExistence type="inferred from homology"/>
<protein>
    <recommendedName>
        <fullName evidence="3">Nudix hydrolase domain-containing protein</fullName>
    </recommendedName>
</protein>
<dbReference type="PROSITE" id="PS00893">
    <property type="entry name" value="NUDIX_BOX"/>
    <property type="match status" value="1"/>
</dbReference>